<dbReference type="EMBL" id="ANMU01000085">
    <property type="protein sequence ID" value="EMJ81393.1"/>
    <property type="molecule type" value="Genomic_DNA"/>
</dbReference>
<accession>M6BYB4</accession>
<organism evidence="1 2">
    <name type="scientific">Leptospira borgpetersenii serovar Hardjo-bovis str. Sponselee</name>
    <dbReference type="NCBI Taxonomy" id="1303729"/>
    <lineage>
        <taxon>Bacteria</taxon>
        <taxon>Pseudomonadati</taxon>
        <taxon>Spirochaetota</taxon>
        <taxon>Spirochaetia</taxon>
        <taxon>Leptospirales</taxon>
        <taxon>Leptospiraceae</taxon>
        <taxon>Leptospira</taxon>
    </lineage>
</organism>
<dbReference type="AlphaFoldDB" id="M6BYB4"/>
<reference evidence="1 2" key="1">
    <citation type="submission" date="2013-01" db="EMBL/GenBank/DDBJ databases">
        <authorList>
            <person name="Harkins D.M."/>
            <person name="Durkin A.S."/>
            <person name="Brinkac L.M."/>
            <person name="Haft D.H."/>
            <person name="Selengut J.D."/>
            <person name="Sanka R."/>
            <person name="DePew J."/>
            <person name="Purushe J."/>
            <person name="Galloway R.L."/>
            <person name="Vinetz J.M."/>
            <person name="Sutton G.G."/>
            <person name="Nierman W.C."/>
            <person name="Fouts D.E."/>
        </authorList>
    </citation>
    <scope>NUCLEOTIDE SEQUENCE [LARGE SCALE GENOMIC DNA]</scope>
    <source>
        <strain evidence="1 2">Sponselee CDC</strain>
    </source>
</reference>
<proteinExistence type="predicted"/>
<dbReference type="Proteomes" id="UP000011873">
    <property type="component" value="Unassembled WGS sequence"/>
</dbReference>
<evidence type="ECO:0000313" key="2">
    <source>
        <dbReference type="Proteomes" id="UP000011873"/>
    </source>
</evidence>
<protein>
    <submittedName>
        <fullName evidence="1">Uncharacterized protein</fullName>
    </submittedName>
</protein>
<name>M6BYB4_LEPBO</name>
<evidence type="ECO:0000313" key="1">
    <source>
        <dbReference type="EMBL" id="EMJ81393.1"/>
    </source>
</evidence>
<sequence>MESGIQAFEPINTLNPIRFILKTTSARGFLKISTQRFYRWKNETNV</sequence>
<comment type="caution">
    <text evidence="1">The sequence shown here is derived from an EMBL/GenBank/DDBJ whole genome shotgun (WGS) entry which is preliminary data.</text>
</comment>
<gene>
    <name evidence="1" type="ORF">LEP1GSC016_0858</name>
</gene>